<accession>A0A437LTK3</accession>
<dbReference type="RefSeq" id="WP_127682193.1">
    <property type="nucleotide sequence ID" value="NZ_SACM01000001.1"/>
</dbReference>
<comment type="caution">
    <text evidence="1">The sequence shown here is derived from an EMBL/GenBank/DDBJ whole genome shotgun (WGS) entry which is preliminary data.</text>
</comment>
<evidence type="ECO:0000313" key="2">
    <source>
        <dbReference type="Proteomes" id="UP000288587"/>
    </source>
</evidence>
<dbReference type="AlphaFoldDB" id="A0A437LTK3"/>
<organism evidence="1 2">
    <name type="scientific">Inhella crocodyli</name>
    <dbReference type="NCBI Taxonomy" id="2499851"/>
    <lineage>
        <taxon>Bacteria</taxon>
        <taxon>Pseudomonadati</taxon>
        <taxon>Pseudomonadota</taxon>
        <taxon>Betaproteobacteria</taxon>
        <taxon>Burkholderiales</taxon>
        <taxon>Sphaerotilaceae</taxon>
        <taxon>Inhella</taxon>
    </lineage>
</organism>
<evidence type="ECO:0000313" key="1">
    <source>
        <dbReference type="EMBL" id="RVT88739.1"/>
    </source>
</evidence>
<dbReference type="Proteomes" id="UP000288587">
    <property type="component" value="Unassembled WGS sequence"/>
</dbReference>
<keyword evidence="2" id="KW-1185">Reference proteome</keyword>
<proteinExistence type="predicted"/>
<dbReference type="EMBL" id="SACM01000001">
    <property type="protein sequence ID" value="RVT88739.1"/>
    <property type="molecule type" value="Genomic_DNA"/>
</dbReference>
<reference evidence="1 2" key="1">
    <citation type="submission" date="2019-01" db="EMBL/GenBank/DDBJ databases">
        <authorList>
            <person name="Chen W.-M."/>
        </authorList>
    </citation>
    <scope>NUCLEOTIDE SEQUENCE [LARGE SCALE GENOMIC DNA]</scope>
    <source>
        <strain evidence="1 2">CCP-18</strain>
    </source>
</reference>
<sequence length="76" mass="8650">MEVRNTQQRLEVAAIHRWSVAQVRLGLLEESPNWDADSPWHNSRFRDPASGQAWVVYVADHAWSGEVRLLDGRAPG</sequence>
<dbReference type="OrthoDB" id="9931413at2"/>
<protein>
    <submittedName>
        <fullName evidence="1">Uncharacterized protein</fullName>
    </submittedName>
</protein>
<gene>
    <name evidence="1" type="ORF">EOD73_07165</name>
</gene>
<name>A0A437LTK3_9BURK</name>